<evidence type="ECO:0000256" key="2">
    <source>
        <dbReference type="SAM" id="MobiDB-lite"/>
    </source>
</evidence>
<proteinExistence type="inferred from homology"/>
<dbReference type="CDD" id="cd13222">
    <property type="entry name" value="PH-GRAM_GEM"/>
    <property type="match status" value="1"/>
</dbReference>
<evidence type="ECO:0000259" key="3">
    <source>
        <dbReference type="SMART" id="SM00568"/>
    </source>
</evidence>
<dbReference type="PANTHER" id="PTHR31969">
    <property type="entry name" value="GEM-LIKE PROTEIN 2"/>
    <property type="match status" value="1"/>
</dbReference>
<dbReference type="Proteomes" id="UP001327560">
    <property type="component" value="Chromosome 8"/>
</dbReference>
<dbReference type="InterPro" id="IPR037848">
    <property type="entry name" value="GEM-like"/>
</dbReference>
<dbReference type="AlphaFoldDB" id="A0AAQ3QR62"/>
<dbReference type="SMART" id="SM00568">
    <property type="entry name" value="GRAM"/>
    <property type="match status" value="1"/>
</dbReference>
<accession>A0AAQ3QR62</accession>
<evidence type="ECO:0000313" key="4">
    <source>
        <dbReference type="EMBL" id="WOL18406.1"/>
    </source>
</evidence>
<comment type="similarity">
    <text evidence="1">Belongs to the GEM family.</text>
</comment>
<protein>
    <submittedName>
        <fullName evidence="4">GEM-like protein 1</fullName>
    </submittedName>
</protein>
<name>A0AAQ3QR62_9LILI</name>
<keyword evidence="5" id="KW-1185">Reference proteome</keyword>
<evidence type="ECO:0000256" key="1">
    <source>
        <dbReference type="ARBA" id="ARBA00009414"/>
    </source>
</evidence>
<dbReference type="InterPro" id="IPR004182">
    <property type="entry name" value="GRAM"/>
</dbReference>
<evidence type="ECO:0000313" key="5">
    <source>
        <dbReference type="Proteomes" id="UP001327560"/>
    </source>
</evidence>
<reference evidence="4 5" key="1">
    <citation type="submission" date="2023-10" db="EMBL/GenBank/DDBJ databases">
        <title>Chromosome-scale genome assembly provides insights into flower coloration mechanisms of Canna indica.</title>
        <authorList>
            <person name="Li C."/>
        </authorList>
    </citation>
    <scope>NUCLEOTIDE SEQUENCE [LARGE SCALE GENOMIC DNA]</scope>
    <source>
        <tissue evidence="4">Flower</tissue>
    </source>
</reference>
<feature type="compositionally biased region" description="Low complexity" evidence="2">
    <location>
        <begin position="35"/>
        <end position="94"/>
    </location>
</feature>
<dbReference type="EMBL" id="CP136897">
    <property type="protein sequence ID" value="WOL18406.1"/>
    <property type="molecule type" value="Genomic_DNA"/>
</dbReference>
<gene>
    <name evidence="4" type="ORF">Cni_G27201</name>
</gene>
<dbReference type="Pfam" id="PF02893">
    <property type="entry name" value="GRAM"/>
    <property type="match status" value="1"/>
</dbReference>
<feature type="region of interest" description="Disordered" evidence="2">
    <location>
        <begin position="1"/>
        <end position="102"/>
    </location>
</feature>
<feature type="domain" description="GRAM" evidence="3">
    <location>
        <begin position="185"/>
        <end position="263"/>
    </location>
</feature>
<organism evidence="4 5">
    <name type="scientific">Canna indica</name>
    <name type="common">Indian-shot</name>
    <dbReference type="NCBI Taxonomy" id="4628"/>
    <lineage>
        <taxon>Eukaryota</taxon>
        <taxon>Viridiplantae</taxon>
        <taxon>Streptophyta</taxon>
        <taxon>Embryophyta</taxon>
        <taxon>Tracheophyta</taxon>
        <taxon>Spermatophyta</taxon>
        <taxon>Magnoliopsida</taxon>
        <taxon>Liliopsida</taxon>
        <taxon>Zingiberales</taxon>
        <taxon>Cannaceae</taxon>
        <taxon>Canna</taxon>
    </lineage>
</organism>
<dbReference type="InterPro" id="IPR011993">
    <property type="entry name" value="PH-like_dom_sf"/>
</dbReference>
<sequence>MDHSRFGNNPPPAAPATWAMGTPVPPYGQPATGCPPVNYVESSSSVSAGPSTGHYPSSGGASSFSSASNNRTGNPYVNISPVSNSSNASGSPYVNVSPVPSESPTDTLLKVLGRCGKKLEDTTRKAGGAAGNHMLSMTFKDDIIVYGFGFLLHVLQVKTSPSLTDAAFARISQGTKVLAEGGNDKVFKQTFGTFPGEELRKAYACYISTSAGPVIGTLYLSTAKIAFCSDNPLSNNSSNVQQESAYFKVVVPLNRLRAVNPSASTRNPSDKYIQIVTMDNHEFWFMGFVSYDKALKNLREALPFSSHASHF</sequence>
<dbReference type="Gene3D" id="2.30.29.30">
    <property type="entry name" value="Pleckstrin-homology domain (PH domain)/Phosphotyrosine-binding domain (PTB)"/>
    <property type="match status" value="1"/>
</dbReference>